<keyword evidence="2" id="KW-1185">Reference proteome</keyword>
<sequence length="228" mass="25099">FIFTAMFCIALLVLSLSIPLTRAAVPALTWDHAPPSLTELRYSRAHSLGENYAFNARDGWMNVSTSDLSYKYAYEPGVSASRGIGGRESRSVVKRAADAISNALKAIFKGLKGLGKPQDVVITWYTGHDLQNPSCWANTNWAPTDDSFVCALTMEGWKEKPECFKFLELCNGPKKCVYVRVVDTCAGCAQGSKHVDLTRAAFGQLANFDKGTLNVQMRPATEPDSWYV</sequence>
<accession>A0ACB8QVZ4</accession>
<name>A0ACB8QVZ4_9AGAM</name>
<evidence type="ECO:0000313" key="1">
    <source>
        <dbReference type="EMBL" id="KAI0036041.1"/>
    </source>
</evidence>
<organism evidence="1 2">
    <name type="scientific">Vararia minispora EC-137</name>
    <dbReference type="NCBI Taxonomy" id="1314806"/>
    <lineage>
        <taxon>Eukaryota</taxon>
        <taxon>Fungi</taxon>
        <taxon>Dikarya</taxon>
        <taxon>Basidiomycota</taxon>
        <taxon>Agaricomycotina</taxon>
        <taxon>Agaricomycetes</taxon>
        <taxon>Russulales</taxon>
        <taxon>Lachnocladiaceae</taxon>
        <taxon>Vararia</taxon>
    </lineage>
</organism>
<protein>
    <submittedName>
        <fullName evidence="1">Uncharacterized protein</fullName>
    </submittedName>
</protein>
<comment type="caution">
    <text evidence="1">The sequence shown here is derived from an EMBL/GenBank/DDBJ whole genome shotgun (WGS) entry which is preliminary data.</text>
</comment>
<evidence type="ECO:0000313" key="2">
    <source>
        <dbReference type="Proteomes" id="UP000814128"/>
    </source>
</evidence>
<proteinExistence type="predicted"/>
<gene>
    <name evidence="1" type="ORF">K488DRAFT_42087</name>
</gene>
<dbReference type="Proteomes" id="UP000814128">
    <property type="component" value="Unassembled WGS sequence"/>
</dbReference>
<dbReference type="EMBL" id="MU273476">
    <property type="protein sequence ID" value="KAI0036041.1"/>
    <property type="molecule type" value="Genomic_DNA"/>
</dbReference>
<feature type="non-terminal residue" evidence="1">
    <location>
        <position position="1"/>
    </location>
</feature>
<reference evidence="1" key="1">
    <citation type="submission" date="2021-02" db="EMBL/GenBank/DDBJ databases">
        <authorList>
            <consortium name="DOE Joint Genome Institute"/>
            <person name="Ahrendt S."/>
            <person name="Looney B.P."/>
            <person name="Miyauchi S."/>
            <person name="Morin E."/>
            <person name="Drula E."/>
            <person name="Courty P.E."/>
            <person name="Chicoki N."/>
            <person name="Fauchery L."/>
            <person name="Kohler A."/>
            <person name="Kuo A."/>
            <person name="Labutti K."/>
            <person name="Pangilinan J."/>
            <person name="Lipzen A."/>
            <person name="Riley R."/>
            <person name="Andreopoulos W."/>
            <person name="He G."/>
            <person name="Johnson J."/>
            <person name="Barry K.W."/>
            <person name="Grigoriev I.V."/>
            <person name="Nagy L."/>
            <person name="Hibbett D."/>
            <person name="Henrissat B."/>
            <person name="Matheny P.B."/>
            <person name="Labbe J."/>
            <person name="Martin F."/>
        </authorList>
    </citation>
    <scope>NUCLEOTIDE SEQUENCE</scope>
    <source>
        <strain evidence="1">EC-137</strain>
    </source>
</reference>
<reference evidence="1" key="2">
    <citation type="journal article" date="2022" name="New Phytol.">
        <title>Evolutionary transition to the ectomycorrhizal habit in the genomes of a hyperdiverse lineage of mushroom-forming fungi.</title>
        <authorList>
            <person name="Looney B."/>
            <person name="Miyauchi S."/>
            <person name="Morin E."/>
            <person name="Drula E."/>
            <person name="Courty P.E."/>
            <person name="Kohler A."/>
            <person name="Kuo A."/>
            <person name="LaButti K."/>
            <person name="Pangilinan J."/>
            <person name="Lipzen A."/>
            <person name="Riley R."/>
            <person name="Andreopoulos W."/>
            <person name="He G."/>
            <person name="Johnson J."/>
            <person name="Nolan M."/>
            <person name="Tritt A."/>
            <person name="Barry K.W."/>
            <person name="Grigoriev I.V."/>
            <person name="Nagy L.G."/>
            <person name="Hibbett D."/>
            <person name="Henrissat B."/>
            <person name="Matheny P.B."/>
            <person name="Labbe J."/>
            <person name="Martin F.M."/>
        </authorList>
    </citation>
    <scope>NUCLEOTIDE SEQUENCE</scope>
    <source>
        <strain evidence="1">EC-137</strain>
    </source>
</reference>